<sequence length="82" mass="9155">MQRCPYLHEMKERLLTQSGPDQLLLEPVDTEVLEIHQGDGTGVPTIVKLNSDGFGSHTSPSHHLLPQIPDNDDHHDKPKNAK</sequence>
<evidence type="ECO:0000256" key="1">
    <source>
        <dbReference type="SAM" id="MobiDB-lite"/>
    </source>
</evidence>
<feature type="region of interest" description="Disordered" evidence="1">
    <location>
        <begin position="51"/>
        <end position="82"/>
    </location>
</feature>
<feature type="compositionally biased region" description="Basic and acidic residues" evidence="1">
    <location>
        <begin position="71"/>
        <end position="82"/>
    </location>
</feature>
<comment type="caution">
    <text evidence="2">The sequence shown here is derived from an EMBL/GenBank/DDBJ whole genome shotgun (WGS) entry which is preliminary data.</text>
</comment>
<dbReference type="AlphaFoldDB" id="A0AAW1DF90"/>
<protein>
    <submittedName>
        <fullName evidence="2">Uncharacterized protein</fullName>
    </submittedName>
</protein>
<accession>A0AAW1DF90</accession>
<evidence type="ECO:0000313" key="3">
    <source>
        <dbReference type="Proteomes" id="UP001461498"/>
    </source>
</evidence>
<name>A0AAW1DF90_9HEMI</name>
<gene>
    <name evidence="2" type="ORF">O3M35_006531</name>
</gene>
<dbReference type="EMBL" id="JAPXFL010000003">
    <property type="protein sequence ID" value="KAK9509152.1"/>
    <property type="molecule type" value="Genomic_DNA"/>
</dbReference>
<keyword evidence="3" id="KW-1185">Reference proteome</keyword>
<dbReference type="Proteomes" id="UP001461498">
    <property type="component" value="Unassembled WGS sequence"/>
</dbReference>
<organism evidence="2 3">
    <name type="scientific">Rhynocoris fuscipes</name>
    <dbReference type="NCBI Taxonomy" id="488301"/>
    <lineage>
        <taxon>Eukaryota</taxon>
        <taxon>Metazoa</taxon>
        <taxon>Ecdysozoa</taxon>
        <taxon>Arthropoda</taxon>
        <taxon>Hexapoda</taxon>
        <taxon>Insecta</taxon>
        <taxon>Pterygota</taxon>
        <taxon>Neoptera</taxon>
        <taxon>Paraneoptera</taxon>
        <taxon>Hemiptera</taxon>
        <taxon>Heteroptera</taxon>
        <taxon>Panheteroptera</taxon>
        <taxon>Cimicomorpha</taxon>
        <taxon>Reduviidae</taxon>
        <taxon>Harpactorinae</taxon>
        <taxon>Harpactorini</taxon>
        <taxon>Rhynocoris</taxon>
    </lineage>
</organism>
<proteinExistence type="predicted"/>
<reference evidence="2 3" key="1">
    <citation type="submission" date="2022-12" db="EMBL/GenBank/DDBJ databases">
        <title>Chromosome-level genome assembly of true bugs.</title>
        <authorList>
            <person name="Ma L."/>
            <person name="Li H."/>
        </authorList>
    </citation>
    <scope>NUCLEOTIDE SEQUENCE [LARGE SCALE GENOMIC DNA]</scope>
    <source>
        <strain evidence="2">Lab_2022b</strain>
    </source>
</reference>
<evidence type="ECO:0000313" key="2">
    <source>
        <dbReference type="EMBL" id="KAK9509152.1"/>
    </source>
</evidence>